<protein>
    <submittedName>
        <fullName evidence="4">Acyl--CoA ligase</fullName>
    </submittedName>
</protein>
<dbReference type="PANTHER" id="PTHR43201:SF8">
    <property type="entry name" value="ACYL-COA SYNTHETASE FAMILY MEMBER 3"/>
    <property type="match status" value="1"/>
</dbReference>
<dbReference type="InterPro" id="IPR025110">
    <property type="entry name" value="AMP-bd_C"/>
</dbReference>
<dbReference type="Gene3D" id="3.30.300.30">
    <property type="match status" value="1"/>
</dbReference>
<dbReference type="Pfam" id="PF00501">
    <property type="entry name" value="AMP-binding"/>
    <property type="match status" value="1"/>
</dbReference>
<dbReference type="Gene3D" id="3.40.50.12780">
    <property type="entry name" value="N-terminal domain of ligase-like"/>
    <property type="match status" value="1"/>
</dbReference>
<sequence>MINTDIEKQAVRGGKHAALVGTTNSFSYAELVDEIARTVARLKERGFDGGKAVAVLTENRIEQMLVYYAVAKLGGQFVPVNSSLSVSEIAYIIDHAEATVLIYDERMREVAEAALNQDVKTPGLLLDDFMATNPSNVDRLPVSELGNESGLFLMVYTSGSTGRPKGVALNQAAEVAGNASLIEMWGMGPDDVNVIALPLGYHYGLSTATGATLQSGGKAVVLRRFHPRDVLDALQQHRATIFQGVPTMFAMMLEYAEQNSLEIDLSFMRLLISAGAPLSKDLRRRFALRFNKEIEDYYSLTETRPVFGRFWNDTTPVPEGAIGKAAPGVQLKIVDADGREVAEGVTGEVYVRGPSATLGYLKNEALTRELFCGDLIRTGDLGYRDSAGFYYLTGRSKDLIIRGGANIAPAEVEQVLGTHEAIGSVAVIGVPDEKFGQLVAAYIVPRSGYLPPDEVLKAHCAGKLADFKIPAFFVPMSALPLGATGKVDKNALLAHWMEARQ</sequence>
<proteinExistence type="inferred from homology"/>
<dbReference type="GO" id="GO:0016874">
    <property type="term" value="F:ligase activity"/>
    <property type="evidence" value="ECO:0007669"/>
    <property type="project" value="UniProtKB-KW"/>
</dbReference>
<dbReference type="SUPFAM" id="SSF56801">
    <property type="entry name" value="Acetyl-CoA synthetase-like"/>
    <property type="match status" value="1"/>
</dbReference>
<evidence type="ECO:0000313" key="4">
    <source>
        <dbReference type="EMBL" id="MBC8751690.1"/>
    </source>
</evidence>
<dbReference type="RefSeq" id="WP_187638602.1">
    <property type="nucleotide sequence ID" value="NZ_VZQQ01000063.1"/>
</dbReference>
<dbReference type="Proteomes" id="UP000736373">
    <property type="component" value="Unassembled WGS sequence"/>
</dbReference>
<evidence type="ECO:0000313" key="5">
    <source>
        <dbReference type="Proteomes" id="UP000736373"/>
    </source>
</evidence>
<keyword evidence="5" id="KW-1185">Reference proteome</keyword>
<gene>
    <name evidence="4" type="ORF">F6X42_35845</name>
</gene>
<dbReference type="Pfam" id="PF13193">
    <property type="entry name" value="AMP-binding_C"/>
    <property type="match status" value="1"/>
</dbReference>
<evidence type="ECO:0000259" key="2">
    <source>
        <dbReference type="Pfam" id="PF00501"/>
    </source>
</evidence>
<dbReference type="InterPro" id="IPR000873">
    <property type="entry name" value="AMP-dep_synth/lig_dom"/>
</dbReference>
<dbReference type="PANTHER" id="PTHR43201">
    <property type="entry name" value="ACYL-COA SYNTHETASE"/>
    <property type="match status" value="1"/>
</dbReference>
<evidence type="ECO:0000259" key="3">
    <source>
        <dbReference type="Pfam" id="PF13193"/>
    </source>
</evidence>
<comment type="similarity">
    <text evidence="1">Belongs to the ATP-dependent AMP-binding enzyme family.</text>
</comment>
<dbReference type="InterPro" id="IPR020845">
    <property type="entry name" value="AMP-binding_CS"/>
</dbReference>
<keyword evidence="4" id="KW-0436">Ligase</keyword>
<reference evidence="4 5" key="1">
    <citation type="submission" date="2019-09" db="EMBL/GenBank/DDBJ databases">
        <title>Paraburkholderia podalyriae sp. nov., A South African Podalyria-associated rhizobium.</title>
        <authorList>
            <person name="Mavima L."/>
            <person name="Beukes C.W."/>
            <person name="Palmer M."/>
            <person name="De Meyer S.E."/>
            <person name="James E.K."/>
            <person name="Maluk M."/>
            <person name="Avontuur J.R."/>
            <person name="Chan W.Y."/>
            <person name="Venter S.N."/>
            <person name="Steenkamp E.T."/>
        </authorList>
    </citation>
    <scope>NUCLEOTIDE SEQUENCE [LARGE SCALE GENOMIC DNA]</scope>
    <source>
        <strain evidence="4 5">WC7.3b</strain>
    </source>
</reference>
<dbReference type="EMBL" id="VZQQ01000063">
    <property type="protein sequence ID" value="MBC8751690.1"/>
    <property type="molecule type" value="Genomic_DNA"/>
</dbReference>
<dbReference type="InterPro" id="IPR045851">
    <property type="entry name" value="AMP-bd_C_sf"/>
</dbReference>
<dbReference type="PROSITE" id="PS00455">
    <property type="entry name" value="AMP_BINDING"/>
    <property type="match status" value="1"/>
</dbReference>
<dbReference type="InterPro" id="IPR042099">
    <property type="entry name" value="ANL_N_sf"/>
</dbReference>
<feature type="domain" description="AMP-binding enzyme C-terminal" evidence="3">
    <location>
        <begin position="411"/>
        <end position="486"/>
    </location>
</feature>
<name>A0ABR7PZH6_9BURK</name>
<organism evidence="4 5">
    <name type="scientific">Paraburkholderia podalyriae</name>
    <dbReference type="NCBI Taxonomy" id="1938811"/>
    <lineage>
        <taxon>Bacteria</taxon>
        <taxon>Pseudomonadati</taxon>
        <taxon>Pseudomonadota</taxon>
        <taxon>Betaproteobacteria</taxon>
        <taxon>Burkholderiales</taxon>
        <taxon>Burkholderiaceae</taxon>
        <taxon>Paraburkholderia</taxon>
    </lineage>
</organism>
<comment type="caution">
    <text evidence="4">The sequence shown here is derived from an EMBL/GenBank/DDBJ whole genome shotgun (WGS) entry which is preliminary data.</text>
</comment>
<evidence type="ECO:0000256" key="1">
    <source>
        <dbReference type="ARBA" id="ARBA00006432"/>
    </source>
</evidence>
<accession>A0ABR7PZH6</accession>
<feature type="domain" description="AMP-dependent synthetase/ligase" evidence="2">
    <location>
        <begin position="7"/>
        <end position="361"/>
    </location>
</feature>